<sequence length="106" mass="12355">MNRTRNTNATTIKKMQEDPQDPLARQDPQRIIMEESKAEAVEENILQRQRQTPGAATWMMMHSRWAKRRGRLRVLPRTETPGGLCPRRDHRQVGRSDRLPGESIII</sequence>
<proteinExistence type="predicted"/>
<reference evidence="2" key="2">
    <citation type="submission" date="2020-11" db="EMBL/GenBank/DDBJ databases">
        <authorList>
            <person name="McCartney M.A."/>
            <person name="Auch B."/>
            <person name="Kono T."/>
            <person name="Mallez S."/>
            <person name="Becker A."/>
            <person name="Gohl D.M."/>
            <person name="Silverstein K.A.T."/>
            <person name="Koren S."/>
            <person name="Bechman K.B."/>
            <person name="Herman A."/>
            <person name="Abrahante J.E."/>
            <person name="Garbe J."/>
        </authorList>
    </citation>
    <scope>NUCLEOTIDE SEQUENCE</scope>
    <source>
        <strain evidence="2">Duluth1</strain>
        <tissue evidence="2">Whole animal</tissue>
    </source>
</reference>
<protein>
    <submittedName>
        <fullName evidence="2">Uncharacterized protein</fullName>
    </submittedName>
</protein>
<feature type="region of interest" description="Disordered" evidence="1">
    <location>
        <begin position="1"/>
        <end position="25"/>
    </location>
</feature>
<gene>
    <name evidence="2" type="ORF">DPMN_134255</name>
</gene>
<reference evidence="2" key="1">
    <citation type="journal article" date="2019" name="bioRxiv">
        <title>The Genome of the Zebra Mussel, Dreissena polymorpha: A Resource for Invasive Species Research.</title>
        <authorList>
            <person name="McCartney M.A."/>
            <person name="Auch B."/>
            <person name="Kono T."/>
            <person name="Mallez S."/>
            <person name="Zhang Y."/>
            <person name="Obille A."/>
            <person name="Becker A."/>
            <person name="Abrahante J.E."/>
            <person name="Garbe J."/>
            <person name="Badalamenti J.P."/>
            <person name="Herman A."/>
            <person name="Mangelson H."/>
            <person name="Liachko I."/>
            <person name="Sullivan S."/>
            <person name="Sone E.D."/>
            <person name="Koren S."/>
            <person name="Silverstein K.A.T."/>
            <person name="Beckman K.B."/>
            <person name="Gohl D.M."/>
        </authorList>
    </citation>
    <scope>NUCLEOTIDE SEQUENCE</scope>
    <source>
        <strain evidence="2">Duluth1</strain>
        <tissue evidence="2">Whole animal</tissue>
    </source>
</reference>
<keyword evidence="3" id="KW-1185">Reference proteome</keyword>
<dbReference type="EMBL" id="JAIWYP010000006">
    <property type="protein sequence ID" value="KAH3805945.1"/>
    <property type="molecule type" value="Genomic_DNA"/>
</dbReference>
<comment type="caution">
    <text evidence="2">The sequence shown here is derived from an EMBL/GenBank/DDBJ whole genome shotgun (WGS) entry which is preliminary data.</text>
</comment>
<evidence type="ECO:0000313" key="2">
    <source>
        <dbReference type="EMBL" id="KAH3805945.1"/>
    </source>
</evidence>
<evidence type="ECO:0000256" key="1">
    <source>
        <dbReference type="SAM" id="MobiDB-lite"/>
    </source>
</evidence>
<feature type="compositionally biased region" description="Polar residues" evidence="1">
    <location>
        <begin position="1"/>
        <end position="13"/>
    </location>
</feature>
<dbReference type="AlphaFoldDB" id="A0A9D4FVU5"/>
<name>A0A9D4FVU5_DREPO</name>
<dbReference type="Proteomes" id="UP000828390">
    <property type="component" value="Unassembled WGS sequence"/>
</dbReference>
<evidence type="ECO:0000313" key="3">
    <source>
        <dbReference type="Proteomes" id="UP000828390"/>
    </source>
</evidence>
<feature type="compositionally biased region" description="Basic and acidic residues" evidence="1">
    <location>
        <begin position="91"/>
        <end position="100"/>
    </location>
</feature>
<feature type="region of interest" description="Disordered" evidence="1">
    <location>
        <begin position="76"/>
        <end position="106"/>
    </location>
</feature>
<accession>A0A9D4FVU5</accession>
<organism evidence="2 3">
    <name type="scientific">Dreissena polymorpha</name>
    <name type="common">Zebra mussel</name>
    <name type="synonym">Mytilus polymorpha</name>
    <dbReference type="NCBI Taxonomy" id="45954"/>
    <lineage>
        <taxon>Eukaryota</taxon>
        <taxon>Metazoa</taxon>
        <taxon>Spiralia</taxon>
        <taxon>Lophotrochozoa</taxon>
        <taxon>Mollusca</taxon>
        <taxon>Bivalvia</taxon>
        <taxon>Autobranchia</taxon>
        <taxon>Heteroconchia</taxon>
        <taxon>Euheterodonta</taxon>
        <taxon>Imparidentia</taxon>
        <taxon>Neoheterodontei</taxon>
        <taxon>Myida</taxon>
        <taxon>Dreissenoidea</taxon>
        <taxon>Dreissenidae</taxon>
        <taxon>Dreissena</taxon>
    </lineage>
</organism>